<evidence type="ECO:0000313" key="2">
    <source>
        <dbReference type="EMBL" id="GGP20304.1"/>
    </source>
</evidence>
<reference evidence="2" key="2">
    <citation type="submission" date="2020-09" db="EMBL/GenBank/DDBJ databases">
        <authorList>
            <person name="Sun Q."/>
            <person name="Ohkuma M."/>
        </authorList>
    </citation>
    <scope>NUCLEOTIDE SEQUENCE</scope>
    <source>
        <strain evidence="2">JCM 10088</strain>
    </source>
</reference>
<dbReference type="Proteomes" id="UP000610960">
    <property type="component" value="Unassembled WGS sequence"/>
</dbReference>
<gene>
    <name evidence="2" type="ORF">GCM10007981_07840</name>
</gene>
<dbReference type="AlphaFoldDB" id="A0A830GUN5"/>
<dbReference type="InterPro" id="IPR017896">
    <property type="entry name" value="4Fe4S_Fe-S-bd"/>
</dbReference>
<dbReference type="Gene3D" id="1.10.1060.10">
    <property type="entry name" value="Alpha-helical ferredoxin"/>
    <property type="match status" value="1"/>
</dbReference>
<dbReference type="GO" id="GO:0016491">
    <property type="term" value="F:oxidoreductase activity"/>
    <property type="evidence" value="ECO:0007669"/>
    <property type="project" value="UniProtKB-ARBA"/>
</dbReference>
<organism evidence="2 3">
    <name type="scientific">Thermocladium modestius</name>
    <dbReference type="NCBI Taxonomy" id="62609"/>
    <lineage>
        <taxon>Archaea</taxon>
        <taxon>Thermoproteota</taxon>
        <taxon>Thermoprotei</taxon>
        <taxon>Thermoproteales</taxon>
        <taxon>Thermoproteaceae</taxon>
        <taxon>Thermocladium</taxon>
    </lineage>
</organism>
<name>A0A830GUN5_9CREN</name>
<proteinExistence type="predicted"/>
<evidence type="ECO:0000313" key="3">
    <source>
        <dbReference type="Proteomes" id="UP000610960"/>
    </source>
</evidence>
<dbReference type="InterPro" id="IPR009051">
    <property type="entry name" value="Helical_ferredxn"/>
</dbReference>
<comment type="caution">
    <text evidence="2">The sequence shown here is derived from an EMBL/GenBank/DDBJ whole genome shotgun (WGS) entry which is preliminary data.</text>
</comment>
<dbReference type="PROSITE" id="PS00198">
    <property type="entry name" value="4FE4S_FER_1"/>
    <property type="match status" value="2"/>
</dbReference>
<protein>
    <recommendedName>
        <fullName evidence="1">4Fe-4S ferredoxin-type domain-containing protein</fullName>
    </recommendedName>
</protein>
<feature type="domain" description="4Fe-4S ferredoxin-type" evidence="1">
    <location>
        <begin position="211"/>
        <end position="243"/>
    </location>
</feature>
<dbReference type="PANTHER" id="PTHR40447:SF1">
    <property type="entry name" value="ANAEROBIC SULFITE REDUCTASE SUBUNIT A"/>
    <property type="match status" value="1"/>
</dbReference>
<evidence type="ECO:0000259" key="1">
    <source>
        <dbReference type="PROSITE" id="PS51379"/>
    </source>
</evidence>
<keyword evidence="3" id="KW-1185">Reference proteome</keyword>
<dbReference type="PANTHER" id="PTHR40447">
    <property type="entry name" value="ANAEROBIC SULFITE REDUCTASE SUBUNIT A"/>
    <property type="match status" value="1"/>
</dbReference>
<feature type="domain" description="4Fe-4S ferredoxin-type" evidence="1">
    <location>
        <begin position="284"/>
        <end position="315"/>
    </location>
</feature>
<dbReference type="InterPro" id="IPR017900">
    <property type="entry name" value="4Fe4S_Fe_S_CS"/>
</dbReference>
<sequence>MLLFRICNRYAMRYYLLRREDLPRYVDFLMKLGFRVIAPKVEGGALVYGYLSKGEEFVDAVPTFFAKPFMGKESIFDLNSSSLPPTIYFTRSCEAAGVGMLDDVRLKGPFVDAIYMKKRKSIKLANLACTRSCSPKAFCGSLQGPRLESGFSMQLTDVGGDYFVELNDDELPAADFMRPAGAELLGKAREAVRGVLSEQAKVSLDYELKWNDAIWNELAGKCIECGACTLACPTCFCYSVDYRDWSRQEDSCLWAGFTRMAGGNPRQSLEARLKQRFYHKLEYHRDRYGYILCTGCGRCTMACPVDIDIRSIMTRFSRVSGSD</sequence>
<dbReference type="PROSITE" id="PS51379">
    <property type="entry name" value="4FE4S_FER_2"/>
    <property type="match status" value="2"/>
</dbReference>
<reference evidence="2" key="1">
    <citation type="journal article" date="2014" name="Int. J. Syst. Evol. Microbiol.">
        <title>Complete genome sequence of Corynebacterium casei LMG S-19264T (=DSM 44701T), isolated from a smear-ripened cheese.</title>
        <authorList>
            <consortium name="US DOE Joint Genome Institute (JGI-PGF)"/>
            <person name="Walter F."/>
            <person name="Albersmeier A."/>
            <person name="Kalinowski J."/>
            <person name="Ruckert C."/>
        </authorList>
    </citation>
    <scope>NUCLEOTIDE SEQUENCE</scope>
    <source>
        <strain evidence="2">JCM 10088</strain>
    </source>
</reference>
<dbReference type="SUPFAM" id="SSF46548">
    <property type="entry name" value="alpha-helical ferredoxin"/>
    <property type="match status" value="1"/>
</dbReference>
<accession>A0A830GUN5</accession>
<dbReference type="GO" id="GO:0051536">
    <property type="term" value="F:iron-sulfur cluster binding"/>
    <property type="evidence" value="ECO:0007669"/>
    <property type="project" value="InterPro"/>
</dbReference>
<dbReference type="EMBL" id="BMNL01000002">
    <property type="protein sequence ID" value="GGP20304.1"/>
    <property type="molecule type" value="Genomic_DNA"/>
</dbReference>
<dbReference type="Pfam" id="PF17179">
    <property type="entry name" value="Fer4_22"/>
    <property type="match status" value="1"/>
</dbReference>